<dbReference type="EMBL" id="CP017448">
    <property type="protein sequence ID" value="AOV16673.1"/>
    <property type="molecule type" value="Genomic_DNA"/>
</dbReference>
<evidence type="ECO:0000313" key="3">
    <source>
        <dbReference type="Proteomes" id="UP000095342"/>
    </source>
</evidence>
<gene>
    <name evidence="2" type="ORF">BJI67_05985</name>
</gene>
<evidence type="ECO:0000313" key="2">
    <source>
        <dbReference type="EMBL" id="AOV16673.1"/>
    </source>
</evidence>
<dbReference type="RefSeq" id="WP_070072262.1">
    <property type="nucleotide sequence ID" value="NZ_CP017448.1"/>
</dbReference>
<dbReference type="InterPro" id="IPR003607">
    <property type="entry name" value="HD/PDEase_dom"/>
</dbReference>
<dbReference type="PANTHER" id="PTHR43155">
    <property type="entry name" value="CYCLIC DI-GMP PHOSPHODIESTERASE PA4108-RELATED"/>
    <property type="match status" value="1"/>
</dbReference>
<feature type="domain" description="HD-GYP" evidence="1">
    <location>
        <begin position="1"/>
        <end position="189"/>
    </location>
</feature>
<dbReference type="SMART" id="SM00471">
    <property type="entry name" value="HDc"/>
    <property type="match status" value="1"/>
</dbReference>
<dbReference type="Gene3D" id="1.10.3210.10">
    <property type="entry name" value="Hypothetical protein af1432"/>
    <property type="match status" value="1"/>
</dbReference>
<dbReference type="CDD" id="cd00077">
    <property type="entry name" value="HDc"/>
    <property type="match status" value="1"/>
</dbReference>
<dbReference type="PROSITE" id="PS51832">
    <property type="entry name" value="HD_GYP"/>
    <property type="match status" value="1"/>
</dbReference>
<dbReference type="NCBIfam" id="TIGR00277">
    <property type="entry name" value="HDIG"/>
    <property type="match status" value="1"/>
</dbReference>
<dbReference type="PANTHER" id="PTHR43155:SF2">
    <property type="entry name" value="CYCLIC DI-GMP PHOSPHODIESTERASE PA4108"/>
    <property type="match status" value="1"/>
</dbReference>
<accession>A0A1D8K6T8</accession>
<sequence>MVDTIQAVATVVEMRDLYTAGHQLRVAELAFAIAQEMGLGDECANGVYLAGIVHDIGKIHIPAEILSKPAKLSPIEYEMVKTHSQNGYEILKGIEFPWPIAQAVLQHHERMDGSGYPQGLKNENILIEARILAVADVVDSMSSHRPYRAGLGIKLALAEIRKHRGKLYDRAVVDACLKLFREKRFTFSK</sequence>
<reference evidence="2 3" key="1">
    <citation type="submission" date="2016-09" db="EMBL/GenBank/DDBJ databases">
        <title>Acidihalobacter prosperus V6 (DSM14174).</title>
        <authorList>
            <person name="Khaleque H.N."/>
            <person name="Ramsay J.P."/>
            <person name="Murphy R.J.T."/>
            <person name="Kaksonen A.H."/>
            <person name="Boxall N.J."/>
            <person name="Watkin E.L.J."/>
        </authorList>
    </citation>
    <scope>NUCLEOTIDE SEQUENCE [LARGE SCALE GENOMIC DNA]</scope>
    <source>
        <strain evidence="2 3">V6</strain>
    </source>
</reference>
<dbReference type="Proteomes" id="UP000095342">
    <property type="component" value="Chromosome"/>
</dbReference>
<dbReference type="AlphaFoldDB" id="A0A1D8K6T8"/>
<keyword evidence="3" id="KW-1185">Reference proteome</keyword>
<dbReference type="GO" id="GO:0008081">
    <property type="term" value="F:phosphoric diester hydrolase activity"/>
    <property type="evidence" value="ECO:0007669"/>
    <property type="project" value="UniProtKB-ARBA"/>
</dbReference>
<dbReference type="InterPro" id="IPR006675">
    <property type="entry name" value="HDIG_dom"/>
</dbReference>
<proteinExistence type="predicted"/>
<name>A0A1D8K6T8_9GAMM</name>
<evidence type="ECO:0000259" key="1">
    <source>
        <dbReference type="PROSITE" id="PS51832"/>
    </source>
</evidence>
<dbReference type="InterPro" id="IPR037522">
    <property type="entry name" value="HD_GYP_dom"/>
</dbReference>
<dbReference type="SUPFAM" id="SSF109604">
    <property type="entry name" value="HD-domain/PDEase-like"/>
    <property type="match status" value="1"/>
</dbReference>
<dbReference type="KEGG" id="aaeo:BJI67_05985"/>
<protein>
    <recommendedName>
        <fullName evidence="1">HD-GYP domain-containing protein</fullName>
    </recommendedName>
</protein>
<dbReference type="Pfam" id="PF13487">
    <property type="entry name" value="HD_5"/>
    <property type="match status" value="1"/>
</dbReference>
<organism evidence="2 3">
    <name type="scientific">Acidihalobacter aeolianus</name>
    <dbReference type="NCBI Taxonomy" id="2792603"/>
    <lineage>
        <taxon>Bacteria</taxon>
        <taxon>Pseudomonadati</taxon>
        <taxon>Pseudomonadota</taxon>
        <taxon>Gammaproteobacteria</taxon>
        <taxon>Chromatiales</taxon>
        <taxon>Ectothiorhodospiraceae</taxon>
        <taxon>Acidihalobacter</taxon>
    </lineage>
</organism>